<dbReference type="Pfam" id="PF02678">
    <property type="entry name" value="Pirin"/>
    <property type="match status" value="1"/>
</dbReference>
<evidence type="ECO:0000259" key="4">
    <source>
        <dbReference type="Pfam" id="PF02678"/>
    </source>
</evidence>
<evidence type="ECO:0000313" key="6">
    <source>
        <dbReference type="EMBL" id="MDO6423860.1"/>
    </source>
</evidence>
<comment type="caution">
    <text evidence="6">The sequence shown here is derived from an EMBL/GenBank/DDBJ whole genome shotgun (WGS) entry which is preliminary data.</text>
</comment>
<dbReference type="CDD" id="cd02909">
    <property type="entry name" value="cupin_pirin_N"/>
    <property type="match status" value="1"/>
</dbReference>
<proteinExistence type="inferred from homology"/>
<feature type="domain" description="Pirin C-terminal" evidence="5">
    <location>
        <begin position="184"/>
        <end position="286"/>
    </location>
</feature>
<reference evidence="6" key="1">
    <citation type="submission" date="2023-07" db="EMBL/GenBank/DDBJ databases">
        <title>Genome content predicts the carbon catabolic preferences of heterotrophic bacteria.</title>
        <authorList>
            <person name="Gralka M."/>
        </authorList>
    </citation>
    <scope>NUCLEOTIDE SEQUENCE</scope>
    <source>
        <strain evidence="6">I3M17_2</strain>
    </source>
</reference>
<protein>
    <submittedName>
        <fullName evidence="6">Pirin family protein</fullName>
    </submittedName>
</protein>
<comment type="similarity">
    <text evidence="1 3">Belongs to the pirin family.</text>
</comment>
<dbReference type="InterPro" id="IPR012093">
    <property type="entry name" value="Pirin"/>
</dbReference>
<feature type="domain" description="Pirin N-terminal" evidence="4">
    <location>
        <begin position="24"/>
        <end position="121"/>
    </location>
</feature>
<feature type="binding site" evidence="2">
    <location>
        <position position="59"/>
    </location>
    <ligand>
        <name>Fe cation</name>
        <dbReference type="ChEBI" id="CHEBI:24875"/>
    </ligand>
</feature>
<dbReference type="Pfam" id="PF05726">
    <property type="entry name" value="Pirin_C"/>
    <property type="match status" value="1"/>
</dbReference>
<sequence>MSNRTVVEQLQGRATSDGDGVKLLRVFGGPRPERFDPFLMLDEFGSEEASDYIGGFPPHPHRGFETVTYMLQGKMEHRDHMKNVGLLADGDVQWMTAAKGIIHSEMPKQTEGKMRGFQLWVNLPSKTKMGPAHYDDIAADRIPVYELDGATIKAIAGATEVTDNAAKTHAIKGVTQVVDTEVLYLDVHLTEGASVNISLADSHNTLVYTYDGTAAIGPQNTPAPAQTVSRLSEAGSLQLSNGAAEVTRVLVIAGKPLREPIVQYGPFVMNTQEEINQAIADYQAGVLTD</sequence>
<dbReference type="InterPro" id="IPR014710">
    <property type="entry name" value="RmlC-like_jellyroll"/>
</dbReference>
<dbReference type="PIRSF" id="PIRSF006232">
    <property type="entry name" value="Pirin"/>
    <property type="match status" value="1"/>
</dbReference>
<dbReference type="GO" id="GO:0046872">
    <property type="term" value="F:metal ion binding"/>
    <property type="evidence" value="ECO:0007669"/>
    <property type="project" value="UniProtKB-KW"/>
</dbReference>
<evidence type="ECO:0000259" key="5">
    <source>
        <dbReference type="Pfam" id="PF05726"/>
    </source>
</evidence>
<evidence type="ECO:0000256" key="3">
    <source>
        <dbReference type="RuleBase" id="RU003457"/>
    </source>
</evidence>
<gene>
    <name evidence="6" type="ORF">Q4521_15355</name>
</gene>
<dbReference type="PANTHER" id="PTHR13903">
    <property type="entry name" value="PIRIN-RELATED"/>
    <property type="match status" value="1"/>
</dbReference>
<dbReference type="InterPro" id="IPR003829">
    <property type="entry name" value="Pirin_N_dom"/>
</dbReference>
<dbReference type="InterPro" id="IPR008778">
    <property type="entry name" value="Pirin_C_dom"/>
</dbReference>
<comment type="cofactor">
    <cofactor evidence="2">
        <name>Fe cation</name>
        <dbReference type="ChEBI" id="CHEBI:24875"/>
    </cofactor>
    <text evidence="2">Binds 1 Fe cation per subunit.</text>
</comment>
<dbReference type="PANTHER" id="PTHR13903:SF8">
    <property type="entry name" value="PIRIN"/>
    <property type="match status" value="1"/>
</dbReference>
<feature type="binding site" evidence="2">
    <location>
        <position position="61"/>
    </location>
    <ligand>
        <name>Fe cation</name>
        <dbReference type="ChEBI" id="CHEBI:24875"/>
    </ligand>
</feature>
<organism evidence="6 7">
    <name type="scientific">Saccharophagus degradans</name>
    <dbReference type="NCBI Taxonomy" id="86304"/>
    <lineage>
        <taxon>Bacteria</taxon>
        <taxon>Pseudomonadati</taxon>
        <taxon>Pseudomonadota</taxon>
        <taxon>Gammaproteobacteria</taxon>
        <taxon>Cellvibrionales</taxon>
        <taxon>Cellvibrionaceae</taxon>
        <taxon>Saccharophagus</taxon>
    </lineage>
</organism>
<feature type="binding site" evidence="2">
    <location>
        <position position="103"/>
    </location>
    <ligand>
        <name>Fe cation</name>
        <dbReference type="ChEBI" id="CHEBI:24875"/>
    </ligand>
</feature>
<evidence type="ECO:0000313" key="7">
    <source>
        <dbReference type="Proteomes" id="UP001169760"/>
    </source>
</evidence>
<dbReference type="AlphaFoldDB" id="A0AAW7X9B7"/>
<dbReference type="Gene3D" id="2.60.120.10">
    <property type="entry name" value="Jelly Rolls"/>
    <property type="match status" value="2"/>
</dbReference>
<dbReference type="RefSeq" id="WP_303493396.1">
    <property type="nucleotide sequence ID" value="NZ_JAUOPB010000011.1"/>
</dbReference>
<name>A0AAW7X9B7_9GAMM</name>
<dbReference type="EMBL" id="JAUOPB010000011">
    <property type="protein sequence ID" value="MDO6423860.1"/>
    <property type="molecule type" value="Genomic_DNA"/>
</dbReference>
<feature type="binding site" evidence="2">
    <location>
        <position position="105"/>
    </location>
    <ligand>
        <name>Fe cation</name>
        <dbReference type="ChEBI" id="CHEBI:24875"/>
    </ligand>
</feature>
<dbReference type="Proteomes" id="UP001169760">
    <property type="component" value="Unassembled WGS sequence"/>
</dbReference>
<dbReference type="InterPro" id="IPR011051">
    <property type="entry name" value="RmlC_Cupin_sf"/>
</dbReference>
<keyword evidence="2" id="KW-0408">Iron</keyword>
<accession>A0AAW7X9B7</accession>
<dbReference type="CDD" id="cd02247">
    <property type="entry name" value="cupin_pirin_C"/>
    <property type="match status" value="1"/>
</dbReference>
<evidence type="ECO:0000256" key="2">
    <source>
        <dbReference type="PIRSR" id="PIRSR006232-1"/>
    </source>
</evidence>
<dbReference type="SUPFAM" id="SSF51182">
    <property type="entry name" value="RmlC-like cupins"/>
    <property type="match status" value="1"/>
</dbReference>
<evidence type="ECO:0000256" key="1">
    <source>
        <dbReference type="ARBA" id="ARBA00008416"/>
    </source>
</evidence>
<keyword evidence="2" id="KW-0479">Metal-binding</keyword>